<evidence type="ECO:0000313" key="2">
    <source>
        <dbReference type="Proteomes" id="UP000027451"/>
    </source>
</evidence>
<dbReference type="AlphaFoldDB" id="A0A656QLH3"/>
<dbReference type="Proteomes" id="UP000027451">
    <property type="component" value="Unassembled WGS sequence"/>
</dbReference>
<dbReference type="GO" id="GO:0006281">
    <property type="term" value="P:DNA repair"/>
    <property type="evidence" value="ECO:0007669"/>
    <property type="project" value="InterPro"/>
</dbReference>
<comment type="caution">
    <text evidence="1">The sequence shown here is derived from an EMBL/GenBank/DDBJ whole genome shotgun (WGS) entry which is preliminary data.</text>
</comment>
<dbReference type="SUPFAM" id="SSF103084">
    <property type="entry name" value="Holliday junction resolvase RusA"/>
    <property type="match status" value="1"/>
</dbReference>
<proteinExistence type="predicted"/>
<reference evidence="1 2" key="1">
    <citation type="submission" date="2014-03" db="EMBL/GenBank/DDBJ databases">
        <title>Draft Genome Sequences of Four Burkholderia Strains.</title>
        <authorList>
            <person name="Liu X.Y."/>
            <person name="Li C.X."/>
            <person name="Xu J.H."/>
        </authorList>
    </citation>
    <scope>NUCLEOTIDE SEQUENCE [LARGE SCALE GENOMIC DNA]</scope>
    <source>
        <strain evidence="1 2">OP-1</strain>
    </source>
</reference>
<dbReference type="InterPro" id="IPR036614">
    <property type="entry name" value="RusA-like_sf"/>
</dbReference>
<dbReference type="GO" id="GO:0000287">
    <property type="term" value="F:magnesium ion binding"/>
    <property type="evidence" value="ECO:0007669"/>
    <property type="project" value="InterPro"/>
</dbReference>
<accession>A0A656QLH3</accession>
<dbReference type="GO" id="GO:0006310">
    <property type="term" value="P:DNA recombination"/>
    <property type="evidence" value="ECO:0007669"/>
    <property type="project" value="InterPro"/>
</dbReference>
<dbReference type="EMBL" id="JFHD01000005">
    <property type="protein sequence ID" value="KDR31542.1"/>
    <property type="molecule type" value="Genomic_DNA"/>
</dbReference>
<sequence>MSAPIVFTIHGEPASKANSRDIVTRRYRDDTGRVKTRPMSIKSEKARAFEPAALLQIPAHCRVELTGAVRVFIRIYYATERPDLDESVILDAMQSRYRTVKRNGREARECVRKGCFANDRQVREKHVFHGIDAADPRAEIRVEPMTPQQIALSLACPIEALDPLEV</sequence>
<evidence type="ECO:0000313" key="1">
    <source>
        <dbReference type="EMBL" id="KDR31542.1"/>
    </source>
</evidence>
<dbReference type="Gene3D" id="3.30.1330.70">
    <property type="entry name" value="Holliday junction resolvase RusA"/>
    <property type="match status" value="1"/>
</dbReference>
<protein>
    <submittedName>
        <fullName evidence="1">Endodeoxyribonuclease RusA</fullName>
    </submittedName>
</protein>
<gene>
    <name evidence="1" type="ORF">BG60_29020</name>
</gene>
<keyword evidence="2" id="KW-1185">Reference proteome</keyword>
<dbReference type="RefSeq" id="WP_034471203.1">
    <property type="nucleotide sequence ID" value="NZ_JFHD01000005.1"/>
</dbReference>
<organism evidence="1 2">
    <name type="scientific">Caballeronia zhejiangensis</name>
    <dbReference type="NCBI Taxonomy" id="871203"/>
    <lineage>
        <taxon>Bacteria</taxon>
        <taxon>Pseudomonadati</taxon>
        <taxon>Pseudomonadota</taxon>
        <taxon>Betaproteobacteria</taxon>
        <taxon>Burkholderiales</taxon>
        <taxon>Burkholderiaceae</taxon>
        <taxon>Caballeronia</taxon>
    </lineage>
</organism>
<name>A0A656QLH3_9BURK</name>